<name>A0A011NX04_9PROT</name>
<comment type="caution">
    <text evidence="2">The sequence shown here is derived from an EMBL/GenBank/DDBJ whole genome shotgun (WGS) entry which is preliminary data.</text>
</comment>
<evidence type="ECO:0000313" key="2">
    <source>
        <dbReference type="EMBL" id="EXI69177.1"/>
    </source>
</evidence>
<keyword evidence="3" id="KW-1185">Reference proteome</keyword>
<protein>
    <submittedName>
        <fullName evidence="2">Uncharacterized protein</fullName>
    </submittedName>
</protein>
<reference evidence="2" key="1">
    <citation type="submission" date="2014-02" db="EMBL/GenBank/DDBJ databases">
        <title>Expanding our view of genomic diversity in Candidatus Accumulibacter clades.</title>
        <authorList>
            <person name="Skennerton C.T."/>
            <person name="Barr J.J."/>
            <person name="Slater F.R."/>
            <person name="Bond P.L."/>
            <person name="Tyson G.W."/>
        </authorList>
    </citation>
    <scope>NUCLEOTIDE SEQUENCE [LARGE SCALE GENOMIC DNA]</scope>
</reference>
<gene>
    <name evidence="2" type="ORF">AW08_00384</name>
</gene>
<dbReference type="Proteomes" id="UP000020218">
    <property type="component" value="Unassembled WGS sequence"/>
</dbReference>
<organism evidence="2 3">
    <name type="scientific">Candidatus Accumulibacter adjunctus</name>
    <dbReference type="NCBI Taxonomy" id="1454001"/>
    <lineage>
        <taxon>Bacteria</taxon>
        <taxon>Pseudomonadati</taxon>
        <taxon>Pseudomonadota</taxon>
        <taxon>Betaproteobacteria</taxon>
        <taxon>Candidatus Accumulibacter</taxon>
    </lineage>
</organism>
<dbReference type="AlphaFoldDB" id="A0A011NX04"/>
<evidence type="ECO:0000313" key="3">
    <source>
        <dbReference type="Proteomes" id="UP000020218"/>
    </source>
</evidence>
<feature type="region of interest" description="Disordered" evidence="1">
    <location>
        <begin position="394"/>
        <end position="424"/>
    </location>
</feature>
<sequence length="504" mass="55773">MHTLDDECRVVRALDEAWHQIHVDLVRHLVRLSLQPVRNRRVIDALAELGDAVVEVDDTAVATAGGTGHRRRRAAAIGPQGHRAIGCSFSVHATRRIGLFHARVWAPRLGEEFRLDAGQRVAIDADRAADRFQLDGRALFSRCLKLRVRSADESGCRIKRLRPEQRRLLVLANLRTSSSECFDRVALDRACTAGGPALTARQQIPGGLPGDHPIGHSARRAFVAVTWRIEPGGWALAMALLDDMRRLVRGEPEVGVGTKRDRRAGRKRAGTEPLAGFARTAADVHPHRGQIVPRSERILDALAVRQRPAGALCAVVRDIVRRLPGRADREKPRHSLQCRHSPRLGDLRGRAGFLLAPLQRRPRMDHDASPQTPGFREASGQTFPTGERLRIEDRTPLPQVFPDPTDHDRPRRQPCSGGSVATERHDRARIAARRCLQLANHRRQRLLDGRRRNGRVDAGLPADADQDRGCAIAQVDGVEVANAATVRQLSRSQFARAARSSAAN</sequence>
<accession>A0A011NX04</accession>
<dbReference type="PATRIC" id="fig|1454001.3.peg.645"/>
<dbReference type="EMBL" id="JFAX01000002">
    <property type="protein sequence ID" value="EXI69177.1"/>
    <property type="molecule type" value="Genomic_DNA"/>
</dbReference>
<proteinExistence type="predicted"/>
<evidence type="ECO:0000256" key="1">
    <source>
        <dbReference type="SAM" id="MobiDB-lite"/>
    </source>
</evidence>